<dbReference type="EMBL" id="FUEZ01000003">
    <property type="protein sequence ID" value="SPM37983.1"/>
    <property type="molecule type" value="Genomic_DNA"/>
</dbReference>
<organism evidence="1 2">
    <name type="scientific">Mycobacterium numidiamassiliense</name>
    <dbReference type="NCBI Taxonomy" id="1841861"/>
    <lineage>
        <taxon>Bacteria</taxon>
        <taxon>Bacillati</taxon>
        <taxon>Actinomycetota</taxon>
        <taxon>Actinomycetes</taxon>
        <taxon>Mycobacteriales</taxon>
        <taxon>Mycobacteriaceae</taxon>
        <taxon>Mycobacterium</taxon>
    </lineage>
</organism>
<accession>A0A2U3P2J1</accession>
<name>A0A2U3P2J1_9MYCO</name>
<proteinExistence type="predicted"/>
<sequence>MLQWNEQNRAVGDRHEFQVFYDPGSTGSRDQPWLLVIREVGDDGVHTHVVNESYSTADDAKEAAEHWKGPPLK</sequence>
<protein>
    <submittedName>
        <fullName evidence="1">Uncharacterized protein</fullName>
    </submittedName>
</protein>
<gene>
    <name evidence="1" type="ORF">MNAB215_158</name>
</gene>
<evidence type="ECO:0000313" key="2">
    <source>
        <dbReference type="Proteomes" id="UP000240424"/>
    </source>
</evidence>
<reference evidence="1 2" key="1">
    <citation type="submission" date="2017-01" db="EMBL/GenBank/DDBJ databases">
        <authorList>
            <consortium name="Urmite Genomes"/>
        </authorList>
    </citation>
    <scope>NUCLEOTIDE SEQUENCE [LARGE SCALE GENOMIC DNA]</scope>
    <source>
        <strain evidence="1 2">AB215</strain>
    </source>
</reference>
<evidence type="ECO:0000313" key="1">
    <source>
        <dbReference type="EMBL" id="SPM37983.1"/>
    </source>
</evidence>
<dbReference type="Proteomes" id="UP000240424">
    <property type="component" value="Unassembled WGS sequence"/>
</dbReference>
<keyword evidence="2" id="KW-1185">Reference proteome</keyword>
<dbReference type="RefSeq" id="WP_077077030.1">
    <property type="nucleotide sequence ID" value="NZ_FUEZ01000003.1"/>
</dbReference>
<dbReference type="AlphaFoldDB" id="A0A2U3P2J1"/>
<dbReference type="STRING" id="1841861.GCA_900157365_04360"/>